<organism evidence="3 4">
    <name type="scientific">Altererythrobacter lutimaris</name>
    <dbReference type="NCBI Taxonomy" id="2743979"/>
    <lineage>
        <taxon>Bacteria</taxon>
        <taxon>Pseudomonadati</taxon>
        <taxon>Pseudomonadota</taxon>
        <taxon>Alphaproteobacteria</taxon>
        <taxon>Sphingomonadales</taxon>
        <taxon>Erythrobacteraceae</taxon>
        <taxon>Altererythrobacter</taxon>
    </lineage>
</organism>
<reference evidence="3 4" key="1">
    <citation type="submission" date="2020-06" db="EMBL/GenBank/DDBJ databases">
        <title>Altererythrobacter lutimaris sp. nov., a marine bacterium isolated from a tidal flat.</title>
        <authorList>
            <person name="Kim D."/>
            <person name="Yoo Y."/>
            <person name="Kim J.-J."/>
        </authorList>
    </citation>
    <scope>NUCLEOTIDE SEQUENCE [LARGE SCALE GENOMIC DNA]</scope>
    <source>
        <strain evidence="3 4">JGD-16</strain>
    </source>
</reference>
<evidence type="ECO:0000256" key="2">
    <source>
        <dbReference type="SAM" id="SignalP"/>
    </source>
</evidence>
<gene>
    <name evidence="3" type="ORF">HUO12_00465</name>
</gene>
<evidence type="ECO:0000313" key="4">
    <source>
        <dbReference type="Proteomes" id="UP000546031"/>
    </source>
</evidence>
<keyword evidence="4" id="KW-1185">Reference proteome</keyword>
<evidence type="ECO:0008006" key="5">
    <source>
        <dbReference type="Google" id="ProtNLM"/>
    </source>
</evidence>
<dbReference type="AlphaFoldDB" id="A0A850H2L6"/>
<dbReference type="Gene3D" id="2.60.120.200">
    <property type="match status" value="1"/>
</dbReference>
<accession>A0A850H2L6</accession>
<feature type="region of interest" description="Disordered" evidence="1">
    <location>
        <begin position="60"/>
        <end position="88"/>
    </location>
</feature>
<comment type="caution">
    <text evidence="3">The sequence shown here is derived from an EMBL/GenBank/DDBJ whole genome shotgun (WGS) entry which is preliminary data.</text>
</comment>
<sequence length="317" mass="34841">MNSPAFSAKSSLSIAVTMAFVLLVAAAPVSGQDAVEGAETAGDTPEISRDNPQMAADEAGTVPETGETAAQSQVTVTGERISQPLPEPNTELRLPRIYLSDMKPWNWNGMWHASEWANGDSTIPWKYGRVRQAFGGDTHFVLNASGAPELKAQKGHPEWTQGMYQVDFTVPDMRPGLIATPIMLYNDRTEESIAVQIVGKRHLQITIHGAPEGIRQSEEFRLAGDHSGRRMRVALRRHADLGLIDVFVDGEKVHGFNEESPAFPRSAMRPIISLYAADRHGWAKQWAGSWQPLEPGERIRMTVHGYRATPLEALRGG</sequence>
<dbReference type="Proteomes" id="UP000546031">
    <property type="component" value="Unassembled WGS sequence"/>
</dbReference>
<protein>
    <recommendedName>
        <fullName evidence="5">Alginate lyase 2 domain-containing protein</fullName>
    </recommendedName>
</protein>
<feature type="signal peptide" evidence="2">
    <location>
        <begin position="1"/>
        <end position="31"/>
    </location>
</feature>
<evidence type="ECO:0000313" key="3">
    <source>
        <dbReference type="EMBL" id="NVE93364.1"/>
    </source>
</evidence>
<evidence type="ECO:0000256" key="1">
    <source>
        <dbReference type="SAM" id="MobiDB-lite"/>
    </source>
</evidence>
<keyword evidence="2" id="KW-0732">Signal</keyword>
<feature type="chain" id="PRO_5032334974" description="Alginate lyase 2 domain-containing protein" evidence="2">
    <location>
        <begin position="32"/>
        <end position="317"/>
    </location>
</feature>
<dbReference type="RefSeq" id="WP_176271736.1">
    <property type="nucleotide sequence ID" value="NZ_JABWTA010000001.1"/>
</dbReference>
<dbReference type="EMBL" id="JABWTA010000001">
    <property type="protein sequence ID" value="NVE93364.1"/>
    <property type="molecule type" value="Genomic_DNA"/>
</dbReference>
<proteinExistence type="predicted"/>
<name>A0A850H2L6_9SPHN</name>